<accession>A0A917H5A7</accession>
<name>A0A917H5A7_9BACT</name>
<organism evidence="2 3">
    <name type="scientific">Edaphobacter dinghuensis</name>
    <dbReference type="NCBI Taxonomy" id="1560005"/>
    <lineage>
        <taxon>Bacteria</taxon>
        <taxon>Pseudomonadati</taxon>
        <taxon>Acidobacteriota</taxon>
        <taxon>Terriglobia</taxon>
        <taxon>Terriglobales</taxon>
        <taxon>Acidobacteriaceae</taxon>
        <taxon>Edaphobacter</taxon>
    </lineage>
</organism>
<evidence type="ECO:0000259" key="1">
    <source>
        <dbReference type="Pfam" id="PF00179"/>
    </source>
</evidence>
<protein>
    <recommendedName>
        <fullName evidence="1">UBC core domain-containing protein</fullName>
    </recommendedName>
</protein>
<dbReference type="Proteomes" id="UP000647241">
    <property type="component" value="Unassembled WGS sequence"/>
</dbReference>
<gene>
    <name evidence="2" type="ORF">GCM10011585_07100</name>
</gene>
<dbReference type="InterPro" id="IPR000608">
    <property type="entry name" value="UBC"/>
</dbReference>
<dbReference type="SUPFAM" id="SSF54495">
    <property type="entry name" value="UBC-like"/>
    <property type="match status" value="1"/>
</dbReference>
<dbReference type="InterPro" id="IPR016135">
    <property type="entry name" value="UBQ-conjugating_enzyme/RWD"/>
</dbReference>
<dbReference type="AlphaFoldDB" id="A0A917H5A7"/>
<keyword evidence="3" id="KW-1185">Reference proteome</keyword>
<dbReference type="EMBL" id="BMGT01000001">
    <property type="protein sequence ID" value="GGG67737.1"/>
    <property type="molecule type" value="Genomic_DNA"/>
</dbReference>
<proteinExistence type="predicted"/>
<reference evidence="2" key="2">
    <citation type="submission" date="2020-09" db="EMBL/GenBank/DDBJ databases">
        <authorList>
            <person name="Sun Q."/>
            <person name="Zhou Y."/>
        </authorList>
    </citation>
    <scope>NUCLEOTIDE SEQUENCE</scope>
    <source>
        <strain evidence="2">CGMCC 1.12997</strain>
    </source>
</reference>
<evidence type="ECO:0000313" key="2">
    <source>
        <dbReference type="EMBL" id="GGG67737.1"/>
    </source>
</evidence>
<comment type="caution">
    <text evidence="2">The sequence shown here is derived from an EMBL/GenBank/DDBJ whole genome shotgun (WGS) entry which is preliminary data.</text>
</comment>
<reference evidence="2" key="1">
    <citation type="journal article" date="2014" name="Int. J. Syst. Evol. Microbiol.">
        <title>Complete genome sequence of Corynebacterium casei LMG S-19264T (=DSM 44701T), isolated from a smear-ripened cheese.</title>
        <authorList>
            <consortium name="US DOE Joint Genome Institute (JGI-PGF)"/>
            <person name="Walter F."/>
            <person name="Albersmeier A."/>
            <person name="Kalinowski J."/>
            <person name="Ruckert C."/>
        </authorList>
    </citation>
    <scope>NUCLEOTIDE SEQUENCE</scope>
    <source>
        <strain evidence="2">CGMCC 1.12997</strain>
    </source>
</reference>
<feature type="domain" description="UBC core" evidence="1">
    <location>
        <begin position="50"/>
        <end position="125"/>
    </location>
</feature>
<sequence>MLETLQQANPGRLNLARNHDLFLLEVDGLPALPLPSPDHVTANDTISTRHRLRIVFPRYYPSMSAEVYLDTPVFHPNVHPETGFICLWAKHRVQTTLEQTLAQLQRILAWQSFNENIEHVMQPDALLWYAHDEARARLPLPFVPFTPVHTEAWVPRTMPMRRRLS</sequence>
<evidence type="ECO:0000313" key="3">
    <source>
        <dbReference type="Proteomes" id="UP000647241"/>
    </source>
</evidence>
<dbReference type="Pfam" id="PF00179">
    <property type="entry name" value="UQ_con"/>
    <property type="match status" value="1"/>
</dbReference>
<dbReference type="Gene3D" id="3.10.110.10">
    <property type="entry name" value="Ubiquitin Conjugating Enzyme"/>
    <property type="match status" value="1"/>
</dbReference>